<comment type="subcellular location">
    <subcellularLocation>
        <location evidence="1">Fimbrium</location>
    </subcellularLocation>
</comment>
<feature type="domain" description="Fimbrial-type adhesion" evidence="4">
    <location>
        <begin position="295"/>
        <end position="455"/>
    </location>
</feature>
<dbReference type="Gene3D" id="2.60.40.3310">
    <property type="match status" value="1"/>
</dbReference>
<gene>
    <name evidence="5" type="ORF">DFP87_1011241</name>
</gene>
<accession>A0ABX9GJJ1</accession>
<evidence type="ECO:0000256" key="3">
    <source>
        <dbReference type="ARBA" id="ARBA00023263"/>
    </source>
</evidence>
<dbReference type="InterPro" id="IPR000259">
    <property type="entry name" value="Adhesion_dom_fimbrial"/>
</dbReference>
<dbReference type="Proteomes" id="UP000252124">
    <property type="component" value="Unassembled WGS sequence"/>
</dbReference>
<comment type="caution">
    <text evidence="5">The sequence shown here is derived from an EMBL/GenBank/DDBJ whole genome shotgun (WGS) entry which is preliminary data.</text>
</comment>
<comment type="similarity">
    <text evidence="2">Belongs to the fimbrial protein family.</text>
</comment>
<dbReference type="SUPFAM" id="SSF49401">
    <property type="entry name" value="Bacterial adhesins"/>
    <property type="match status" value="1"/>
</dbReference>
<dbReference type="InterPro" id="IPR036937">
    <property type="entry name" value="Adhesion_dom_fimbrial_sf"/>
</dbReference>
<dbReference type="InterPro" id="IPR050263">
    <property type="entry name" value="Bact_Fimbrial_Adh_Pro"/>
</dbReference>
<name>A0ABX9GJJ1_9BURK</name>
<keyword evidence="3" id="KW-0281">Fimbrium</keyword>
<dbReference type="InterPro" id="IPR008966">
    <property type="entry name" value="Adhesion_dom_sf"/>
</dbReference>
<evidence type="ECO:0000259" key="4">
    <source>
        <dbReference type="Pfam" id="PF00419"/>
    </source>
</evidence>
<evidence type="ECO:0000256" key="1">
    <source>
        <dbReference type="ARBA" id="ARBA00004561"/>
    </source>
</evidence>
<dbReference type="PANTHER" id="PTHR33420">
    <property type="entry name" value="FIMBRIAL SUBUNIT ELFA-RELATED"/>
    <property type="match status" value="1"/>
</dbReference>
<protein>
    <submittedName>
        <fullName evidence="5">Type 1 fimbria pilin</fullName>
    </submittedName>
</protein>
<evidence type="ECO:0000256" key="2">
    <source>
        <dbReference type="ARBA" id="ARBA00006671"/>
    </source>
</evidence>
<organism evidence="5 6">
    <name type="scientific">Achromobacter marplatensis</name>
    <dbReference type="NCBI Taxonomy" id="470868"/>
    <lineage>
        <taxon>Bacteria</taxon>
        <taxon>Pseudomonadati</taxon>
        <taxon>Pseudomonadota</taxon>
        <taxon>Betaproteobacteria</taxon>
        <taxon>Burkholderiales</taxon>
        <taxon>Alcaligenaceae</taxon>
        <taxon>Achromobacter</taxon>
    </lineage>
</organism>
<evidence type="ECO:0000313" key="5">
    <source>
        <dbReference type="EMBL" id="RBP24731.1"/>
    </source>
</evidence>
<reference evidence="5 6" key="1">
    <citation type="submission" date="2018-06" db="EMBL/GenBank/DDBJ databases">
        <title>Genomic Encyclopedia of Type Strains, Phase III (KMG-III): the genomes of soil and plant-associated and newly described type strains.</title>
        <authorList>
            <person name="Whitman W."/>
        </authorList>
    </citation>
    <scope>NUCLEOTIDE SEQUENCE [LARGE SCALE GENOMIC DNA]</scope>
    <source>
        <strain evidence="5 6">CECT 7342</strain>
    </source>
</reference>
<dbReference type="Gene3D" id="2.60.40.1090">
    <property type="entry name" value="Fimbrial-type adhesion domain"/>
    <property type="match status" value="1"/>
</dbReference>
<dbReference type="Pfam" id="PF00419">
    <property type="entry name" value="Fimbrial"/>
    <property type="match status" value="1"/>
</dbReference>
<keyword evidence="6" id="KW-1185">Reference proteome</keyword>
<dbReference type="PANTHER" id="PTHR33420:SF14">
    <property type="entry name" value="TYPE 1 FIMBRIN D-MANNOSE SPECIFIC ADHESIN"/>
    <property type="match status" value="1"/>
</dbReference>
<dbReference type="EMBL" id="QNRM01000001">
    <property type="protein sequence ID" value="RBP24731.1"/>
    <property type="molecule type" value="Genomic_DNA"/>
</dbReference>
<sequence>MTWGLWFPARRGFRLPRRNCVARAPSLRCGGRHYWRSSAMRAVSFFLGTRRGMGQLALAGALLVCAMGAAQAQPQIKPYYLNQCSLFQIGETGNGGATPWRKTGQDTATVNNVIAQRTVSINAVGKTATEVDERDGLALLQGARWSGAPNLSTHLIPTNVDGLSIRISGAMNQGAYVRPLDPGNFLTIYSGSSEARNSVSFTFGDTVVVEVVVTGPVAPGSHTVSDLASTWKGTRLEILATQRDTRNTPALGAVMQVGREEGKPANSNGNTCYDVKVYTVSDILTLDGGGGGLPVEAKCTVDAKFQGAGFSLPMGNYAAADFRSDGALSKEVPFEVSVHTCAAGAKPKIGFNAQYGLIPGASNVLQLKDHTAVTSAKNLGIILTRQGNDQPLVIGQGSDVGNKYEFDNLPGAGVAQNSGAEIKLGARYRRTDQQQPSGVQAGIANSQVNFNIYYD</sequence>
<proteinExistence type="inferred from homology"/>
<evidence type="ECO:0000313" key="6">
    <source>
        <dbReference type="Proteomes" id="UP000252124"/>
    </source>
</evidence>